<dbReference type="Proteomes" id="UP000199088">
    <property type="component" value="Unassembled WGS sequence"/>
</dbReference>
<protein>
    <recommendedName>
        <fullName evidence="3">DUF559 domain-containing protein</fullName>
    </recommendedName>
</protein>
<dbReference type="RefSeq" id="WP_242654224.1">
    <property type="nucleotide sequence ID" value="NZ_FNIR01000014.1"/>
</dbReference>
<gene>
    <name evidence="1" type="ORF">SAMN05660199_04025</name>
</gene>
<proteinExistence type="predicted"/>
<name>A0A1H0T2X9_9ACTN</name>
<dbReference type="STRING" id="1052260.SAMN05660199_04025"/>
<accession>A0A1H0T2X9</accession>
<keyword evidence="2" id="KW-1185">Reference proteome</keyword>
<organism evidence="1 2">
    <name type="scientific">Klenkia soli</name>
    <dbReference type="NCBI Taxonomy" id="1052260"/>
    <lineage>
        <taxon>Bacteria</taxon>
        <taxon>Bacillati</taxon>
        <taxon>Actinomycetota</taxon>
        <taxon>Actinomycetes</taxon>
        <taxon>Geodermatophilales</taxon>
        <taxon>Geodermatophilaceae</taxon>
        <taxon>Klenkia</taxon>
    </lineage>
</organism>
<evidence type="ECO:0008006" key="3">
    <source>
        <dbReference type="Google" id="ProtNLM"/>
    </source>
</evidence>
<dbReference type="EMBL" id="FNIR01000014">
    <property type="protein sequence ID" value="SDP48339.1"/>
    <property type="molecule type" value="Genomic_DNA"/>
</dbReference>
<evidence type="ECO:0000313" key="1">
    <source>
        <dbReference type="EMBL" id="SDP48339.1"/>
    </source>
</evidence>
<reference evidence="2" key="1">
    <citation type="submission" date="2016-10" db="EMBL/GenBank/DDBJ databases">
        <authorList>
            <person name="Varghese N."/>
            <person name="Submissions S."/>
        </authorList>
    </citation>
    <scope>NUCLEOTIDE SEQUENCE [LARGE SCALE GENOMIC DNA]</scope>
    <source>
        <strain evidence="2">DSM 45843</strain>
    </source>
</reference>
<evidence type="ECO:0000313" key="2">
    <source>
        <dbReference type="Proteomes" id="UP000199088"/>
    </source>
</evidence>
<dbReference type="AlphaFoldDB" id="A0A1H0T2X9"/>
<sequence length="294" mass="32490">MDALPPTFSLATARAAGLTRAQLRGGRYVRISHDLVVRLDDAIDSRERLRVLATALPHDAAWSHTTAAHLLGAPVDLPARPHVALTPRRVLPQRSDLVVHGRRLLPDDVVEVDGLRMTGGAQTFLDLAAVLPPAELVAVGDALLRRGHLSPETLLARLSRAERVRGVVRARTCAPLLSPAAMSRPESLVRFWLTDSHLPDPEVQVPVLDRWGTTVAHADLGYRRYRLLLEYEGRQHADSERFGADVDRYSLMAAEGNLVLRFAARHLNPRTVVGRTERALLSRGWRPGTDPRAR</sequence>